<proteinExistence type="predicted"/>
<evidence type="ECO:0000313" key="2">
    <source>
        <dbReference type="Proteomes" id="UP001295444"/>
    </source>
</evidence>
<dbReference type="Proteomes" id="UP001295444">
    <property type="component" value="Chromosome 06"/>
</dbReference>
<dbReference type="InterPro" id="IPR042566">
    <property type="entry name" value="L1_C"/>
</dbReference>
<reference evidence="1" key="1">
    <citation type="submission" date="2022-03" db="EMBL/GenBank/DDBJ databases">
        <authorList>
            <person name="Alioto T."/>
            <person name="Alioto T."/>
            <person name="Gomez Garrido J."/>
        </authorList>
    </citation>
    <scope>NUCLEOTIDE SEQUENCE</scope>
</reference>
<accession>A0AAD1SF73</accession>
<keyword evidence="2" id="KW-1185">Reference proteome</keyword>
<organism evidence="1 2">
    <name type="scientific">Pelobates cultripes</name>
    <name type="common">Western spadefoot toad</name>
    <dbReference type="NCBI Taxonomy" id="61616"/>
    <lineage>
        <taxon>Eukaryota</taxon>
        <taxon>Metazoa</taxon>
        <taxon>Chordata</taxon>
        <taxon>Craniata</taxon>
        <taxon>Vertebrata</taxon>
        <taxon>Euteleostomi</taxon>
        <taxon>Amphibia</taxon>
        <taxon>Batrachia</taxon>
        <taxon>Anura</taxon>
        <taxon>Pelobatoidea</taxon>
        <taxon>Pelobatidae</taxon>
        <taxon>Pelobates</taxon>
    </lineage>
</organism>
<dbReference type="EMBL" id="OW240917">
    <property type="protein sequence ID" value="CAH2300328.1"/>
    <property type="molecule type" value="Genomic_DNA"/>
</dbReference>
<name>A0AAD1SF73_PELCU</name>
<sequence length="270" mass="31238">MLQCSLDDIDNRGWRNNLRIRGLREAEGENLSTSLSTLFNLILSRKTDTPVVLDRVHRSLKPRLGRERHQGIQLPWIHLHDYNAPRYYSVHQSTKPSRNVYYGLALSTSSAQQGARWRSPVKRRPWGPREGFGSNAGWESLSCSPPIVRMEKKVWMRHYTRPVQAAHFDARILPPLLDISWHTLQARRVLKPTTDQLCTRNLKYRWGFPFALIVSSRGSTYTITMHQDIIPFTRALNLAETSIMDWYVPDPALSTLSAQQGARWRSPVKR</sequence>
<dbReference type="AlphaFoldDB" id="A0AAD1SF73"/>
<dbReference type="Gene3D" id="3.30.70.1820">
    <property type="entry name" value="L1 transposable element, RRM domain"/>
    <property type="match status" value="1"/>
</dbReference>
<evidence type="ECO:0000313" key="1">
    <source>
        <dbReference type="EMBL" id="CAH2300328.1"/>
    </source>
</evidence>
<gene>
    <name evidence="1" type="ORF">PECUL_23A012936</name>
</gene>
<protein>
    <submittedName>
        <fullName evidence="1">Uncharacterized protein</fullName>
    </submittedName>
</protein>
<dbReference type="Gene3D" id="3.30.250.20">
    <property type="entry name" value="L1 transposable element, C-terminal domain"/>
    <property type="match status" value="1"/>
</dbReference>